<proteinExistence type="predicted"/>
<dbReference type="PANTHER" id="PTHR33148">
    <property type="entry name" value="PLASTID MOVEMENT IMPAIRED PROTEIN-RELATED"/>
    <property type="match status" value="1"/>
</dbReference>
<dbReference type="InterPro" id="IPR025322">
    <property type="entry name" value="PADRE_dom"/>
</dbReference>
<dbReference type="AlphaFoldDB" id="A0ABC8TFG1"/>
<protein>
    <recommendedName>
        <fullName evidence="4">Plastid movement impaired 2</fullName>
    </recommendedName>
</protein>
<organism evidence="2 3">
    <name type="scientific">Ilex paraguariensis</name>
    <name type="common">yerba mate</name>
    <dbReference type="NCBI Taxonomy" id="185542"/>
    <lineage>
        <taxon>Eukaryota</taxon>
        <taxon>Viridiplantae</taxon>
        <taxon>Streptophyta</taxon>
        <taxon>Embryophyta</taxon>
        <taxon>Tracheophyta</taxon>
        <taxon>Spermatophyta</taxon>
        <taxon>Magnoliopsida</taxon>
        <taxon>eudicotyledons</taxon>
        <taxon>Gunneridae</taxon>
        <taxon>Pentapetalae</taxon>
        <taxon>asterids</taxon>
        <taxon>campanulids</taxon>
        <taxon>Aquifoliales</taxon>
        <taxon>Aquifoliaceae</taxon>
        <taxon>Ilex</taxon>
    </lineage>
</organism>
<dbReference type="EMBL" id="CAUOFW020004706">
    <property type="protein sequence ID" value="CAK9166857.1"/>
    <property type="molecule type" value="Genomic_DNA"/>
</dbReference>
<evidence type="ECO:0000313" key="2">
    <source>
        <dbReference type="EMBL" id="CAK9166857.1"/>
    </source>
</evidence>
<reference evidence="2 3" key="1">
    <citation type="submission" date="2024-02" db="EMBL/GenBank/DDBJ databases">
        <authorList>
            <person name="Vignale AGUSTIN F."/>
            <person name="Sosa J E."/>
            <person name="Modenutti C."/>
        </authorList>
    </citation>
    <scope>NUCLEOTIDE SEQUENCE [LARGE SCALE GENOMIC DNA]</scope>
</reference>
<name>A0ABC8TFG1_9AQUA</name>
<evidence type="ECO:0008006" key="4">
    <source>
        <dbReference type="Google" id="ProtNLM"/>
    </source>
</evidence>
<dbReference type="Proteomes" id="UP001642360">
    <property type="component" value="Unassembled WGS sequence"/>
</dbReference>
<accession>A0ABC8TFG1</accession>
<keyword evidence="3" id="KW-1185">Reference proteome</keyword>
<gene>
    <name evidence="1" type="ORF">ILEXP_LOCUS23129</name>
    <name evidence="2" type="ORF">ILEXP_LOCUS36096</name>
</gene>
<dbReference type="PANTHER" id="PTHR33148:SF3">
    <property type="entry name" value="DUF4228 DOMAIN PROTEIN"/>
    <property type="match status" value="1"/>
</dbReference>
<sequence length="271" mass="30014">MPYDLLVGQRGGPKSTSTKRETDKVLLFIFIITGENPKRVKRTRMGNSLGGKKTAKVMKITGETIKLKTPVKAGEVVKDYPGHVLLDSEAVKHFGIRAKPLELHEELKKKRVYFLVELPKFPDEKVPRRVRSGIHMSAKDRLESLMLAKRSASDLSVMRPRNIMLEESKEGKENGHVRMKMRLPKAELARLMTQSKDKAEAAQKIVDLYMDNNSNGGGGGGSGSGGEADKVHDGALLHQQLHWNGGSQGRAKKRVGFLLVDEQEIQLAVAS</sequence>
<evidence type="ECO:0000313" key="3">
    <source>
        <dbReference type="Proteomes" id="UP001642360"/>
    </source>
</evidence>
<dbReference type="EMBL" id="CAUOFW020002580">
    <property type="protein sequence ID" value="CAK9154774.1"/>
    <property type="molecule type" value="Genomic_DNA"/>
</dbReference>
<dbReference type="Pfam" id="PF14009">
    <property type="entry name" value="PADRE"/>
    <property type="match status" value="1"/>
</dbReference>
<evidence type="ECO:0000313" key="1">
    <source>
        <dbReference type="EMBL" id="CAK9154774.1"/>
    </source>
</evidence>
<comment type="caution">
    <text evidence="2">The sequence shown here is derived from an EMBL/GenBank/DDBJ whole genome shotgun (WGS) entry which is preliminary data.</text>
</comment>